<feature type="domain" description="VWFA" evidence="1">
    <location>
        <begin position="349"/>
        <end position="546"/>
    </location>
</feature>
<evidence type="ECO:0000313" key="3">
    <source>
        <dbReference type="Proteomes" id="UP000188342"/>
    </source>
</evidence>
<dbReference type="PROSITE" id="PS50234">
    <property type="entry name" value="VWFA"/>
    <property type="match status" value="1"/>
</dbReference>
<reference evidence="2 3" key="1">
    <citation type="submission" date="2017-02" db="EMBL/GenBank/DDBJ databases">
        <authorList>
            <person name="Peterson S.W."/>
        </authorList>
    </citation>
    <scope>NUCLEOTIDE SEQUENCE [LARGE SCALE GENOMIC DNA]</scope>
    <source>
        <strain evidence="2 3">LSP_Lj1</strain>
    </source>
</reference>
<organism evidence="2 3">
    <name type="scientific">Luteococcus japonicus LSP_Lj1</name>
    <dbReference type="NCBI Taxonomy" id="1255658"/>
    <lineage>
        <taxon>Bacteria</taxon>
        <taxon>Bacillati</taxon>
        <taxon>Actinomycetota</taxon>
        <taxon>Actinomycetes</taxon>
        <taxon>Propionibacteriales</taxon>
        <taxon>Propionibacteriaceae</taxon>
        <taxon>Luteococcus</taxon>
    </lineage>
</organism>
<keyword evidence="3" id="KW-1185">Reference proteome</keyword>
<gene>
    <name evidence="2" type="ORF">FM114_08740</name>
</gene>
<accession>A0A1R4JPH5</accession>
<dbReference type="EMBL" id="FUKQ01000033">
    <property type="protein sequence ID" value="SJN33898.1"/>
    <property type="molecule type" value="Genomic_DNA"/>
</dbReference>
<dbReference type="AlphaFoldDB" id="A0A1R4JPH5"/>
<dbReference type="InterPro" id="IPR036465">
    <property type="entry name" value="vWFA_dom_sf"/>
</dbReference>
<dbReference type="Pfam" id="PF00092">
    <property type="entry name" value="VWA"/>
    <property type="match status" value="1"/>
</dbReference>
<proteinExistence type="predicted"/>
<evidence type="ECO:0000259" key="1">
    <source>
        <dbReference type="PROSITE" id="PS50234"/>
    </source>
</evidence>
<protein>
    <submittedName>
        <fullName evidence="2">von Willebrand factor, type A</fullName>
    </submittedName>
</protein>
<dbReference type="Proteomes" id="UP000188342">
    <property type="component" value="Unassembled WGS sequence"/>
</dbReference>
<dbReference type="SMART" id="SM00327">
    <property type="entry name" value="VWA"/>
    <property type="match status" value="1"/>
</dbReference>
<evidence type="ECO:0000313" key="2">
    <source>
        <dbReference type="EMBL" id="SJN33898.1"/>
    </source>
</evidence>
<dbReference type="InterPro" id="IPR002035">
    <property type="entry name" value="VWF_A"/>
</dbReference>
<dbReference type="Gene3D" id="3.40.50.410">
    <property type="entry name" value="von Willebrand factor, type A domain"/>
    <property type="match status" value="1"/>
</dbReference>
<name>A0A1R4JPH5_9ACTN</name>
<dbReference type="SUPFAM" id="SSF53300">
    <property type="entry name" value="vWA-like"/>
    <property type="match status" value="1"/>
</dbReference>
<dbReference type="STRING" id="1255658.FM114_08740"/>
<sequence length="548" mass="57361">MALGVGLAVAAVAGGTFLALQSGNEAAGNAPGRGCPKTATLLVDPAWVDSVREAADAWGRSADGDGCHPVEVTPQLSAIVARDGFGSADGWIPEDLSVQQGATDAGLRQVKATTLGTSPLVLVNTPEAGEALKGGLQSETLRRMVTLDETWANHGHKEWGRFKLVLPNPDITASGAAAFASLMGQAGRGTTPPTNPVTAPPDQRNMAKVEQRIVARTELTDVLNSLASDPADENGRTPAGPRTGVTTLTLALRSGGLQASYLDTRTGLTMALANATGHDTLKSFATWLGTGEGSRALAMGGVSTRSAAPAQDRVAALGLPAKAPTVVPLAGKDLQASRMALQAFAKRTSALMVLDTSGSMQEPLGPGGPRRIDAVTRLALGSWDSWPPGMANGLITFNSSDDAAQTPNVRTVIPLERDTTKEWAAARPKYQQALMTMRTGGGTPLYQAIATAWRYNTTNYQAGLDNRIFVITDGRNEDAKGSLNWKQLMEVLPKEPDPERPIKVTYVALGPDADFAALQRIAQATGQTAMQVNSVDELQTKMTQLVAG</sequence>